<gene>
    <name evidence="2" type="ORF">OIHEL45_09298</name>
</gene>
<comment type="caution">
    <text evidence="2">The sequence shown here is derived from an EMBL/GenBank/DDBJ whole genome shotgun (WGS) entry which is preliminary data.</text>
</comment>
<keyword evidence="1" id="KW-0472">Membrane</keyword>
<organism evidence="2 3">
    <name type="scientific">Sulfitobacter indolifex HEL-45</name>
    <dbReference type="NCBI Taxonomy" id="391624"/>
    <lineage>
        <taxon>Bacteria</taxon>
        <taxon>Pseudomonadati</taxon>
        <taxon>Pseudomonadota</taxon>
        <taxon>Alphaproteobacteria</taxon>
        <taxon>Rhodobacterales</taxon>
        <taxon>Roseobacteraceae</taxon>
        <taxon>Sulfitobacter</taxon>
    </lineage>
</organism>
<keyword evidence="3" id="KW-1185">Reference proteome</keyword>
<reference evidence="2 3" key="1">
    <citation type="submission" date="2007-11" db="EMBL/GenBank/DDBJ databases">
        <authorList>
            <person name="Wagner-Dobler I."/>
            <person name="Ferriera S."/>
            <person name="Johnson J."/>
            <person name="Kravitz S."/>
            <person name="Beeson K."/>
            <person name="Sutton G."/>
            <person name="Rogers Y.-H."/>
            <person name="Friedman R."/>
            <person name="Frazier M."/>
            <person name="Venter J.C."/>
        </authorList>
    </citation>
    <scope>NUCLEOTIDE SEQUENCE [LARGE SCALE GENOMIC DNA]</scope>
    <source>
        <strain evidence="2 3">HEL-45</strain>
    </source>
</reference>
<name>A0ABM9X697_9RHOB</name>
<sequence length="358" mass="39234">MLIPQRVVEWRKLTGPQQNPMTALTKYARLEATGLWRATPEAQRREVIVSIGDATLVISDLKDQALTHWSLAAIERANAGQLPALYHPDGDPGETLELPDDETQMIEAIEKLRRAINRSRPKPGRLRWMGMAASVAVVAALAVFWMPGALRDHAIKVVPDVKRTSLGTALLKRLERVSGPACESAGGSAALSRLSKRLEVGRVAILPDMTRPSLHLPGRLIVLDRAVLEDHEEPDVAAGYVLTEDVLRVEHDPLRALLEAVGLRENFRLLTTGDISSEALDAYAEQLLLRPAANKPQVDMQLARFAKAELRSTPYGYARDITGETTLPLIEGDPMSGKLTAPLLSDADWLRLQNICGG</sequence>
<dbReference type="Proteomes" id="UP000003257">
    <property type="component" value="Unassembled WGS sequence"/>
</dbReference>
<proteinExistence type="predicted"/>
<evidence type="ECO:0000313" key="3">
    <source>
        <dbReference type="Proteomes" id="UP000003257"/>
    </source>
</evidence>
<keyword evidence="1" id="KW-1133">Transmembrane helix</keyword>
<keyword evidence="1" id="KW-0812">Transmembrane</keyword>
<protein>
    <submittedName>
        <fullName evidence="2">Uncharacterized protein</fullName>
    </submittedName>
</protein>
<accession>A0ABM9X697</accession>
<evidence type="ECO:0000256" key="1">
    <source>
        <dbReference type="SAM" id="Phobius"/>
    </source>
</evidence>
<feature type="transmembrane region" description="Helical" evidence="1">
    <location>
        <begin position="128"/>
        <end position="146"/>
    </location>
</feature>
<dbReference type="EMBL" id="ABID01000002">
    <property type="protein sequence ID" value="EDQ04925.1"/>
    <property type="molecule type" value="Genomic_DNA"/>
</dbReference>
<evidence type="ECO:0000313" key="2">
    <source>
        <dbReference type="EMBL" id="EDQ04925.1"/>
    </source>
</evidence>